<evidence type="ECO:0000256" key="4">
    <source>
        <dbReference type="ARBA" id="ARBA00023002"/>
    </source>
</evidence>
<evidence type="ECO:0000313" key="10">
    <source>
        <dbReference type="Proteomes" id="UP000050786"/>
    </source>
</evidence>
<keyword evidence="4 9" id="KW-0560">Oxidoreductase</keyword>
<dbReference type="InterPro" id="IPR015881">
    <property type="entry name" value="ARHD_Rieske_2Fe_2S"/>
</dbReference>
<protein>
    <submittedName>
        <fullName evidence="9">Biphenyl dioxygenase subunit alpha</fullName>
        <ecNumber evidence="9">1.14.12.18</ecNumber>
    </submittedName>
</protein>
<dbReference type="Gene3D" id="3.90.380.10">
    <property type="entry name" value="Naphthalene 1,2-dioxygenase Alpha Subunit, Chain A, domain 1"/>
    <property type="match status" value="1"/>
</dbReference>
<dbReference type="PROSITE" id="PS51296">
    <property type="entry name" value="RIESKE"/>
    <property type="match status" value="1"/>
</dbReference>
<keyword evidence="6" id="KW-0411">Iron-sulfur</keyword>
<dbReference type="RefSeq" id="WP_058275273.1">
    <property type="nucleotide sequence ID" value="NZ_CYPS01000066.1"/>
</dbReference>
<dbReference type="Pfam" id="PF00848">
    <property type="entry name" value="Ring_hydroxyl_A"/>
    <property type="match status" value="1"/>
</dbReference>
<evidence type="ECO:0000259" key="8">
    <source>
        <dbReference type="PROSITE" id="PS51296"/>
    </source>
</evidence>
<dbReference type="GO" id="GO:0018687">
    <property type="term" value="F:biphenyl 2,3-dioxygenase activity"/>
    <property type="evidence" value="ECO:0007669"/>
    <property type="project" value="UniProtKB-EC"/>
</dbReference>
<keyword evidence="2" id="KW-0001">2Fe-2S</keyword>
<name>A0A0P1E8D1_9RHOB</name>
<dbReference type="EC" id="1.14.12.18" evidence="9"/>
<dbReference type="PANTHER" id="PTHR43756">
    <property type="entry name" value="CHOLINE MONOOXYGENASE, CHLOROPLASTIC"/>
    <property type="match status" value="1"/>
</dbReference>
<dbReference type="CDD" id="cd03469">
    <property type="entry name" value="Rieske_RO_Alpha_N"/>
    <property type="match status" value="1"/>
</dbReference>
<accession>A0A0P1E8D1</accession>
<evidence type="ECO:0000313" key="9">
    <source>
        <dbReference type="EMBL" id="CUH45335.1"/>
    </source>
</evidence>
<keyword evidence="5" id="KW-0408">Iron</keyword>
<gene>
    <name evidence="9" type="primary">bphA</name>
    <name evidence="9" type="ORF">RUM4293_04248</name>
</gene>
<dbReference type="Pfam" id="PF00355">
    <property type="entry name" value="Rieske"/>
    <property type="match status" value="1"/>
</dbReference>
<comment type="cofactor">
    <cofactor evidence="1">
        <name>Fe cation</name>
        <dbReference type="ChEBI" id="CHEBI:24875"/>
    </cofactor>
</comment>
<sequence>MNSRPFKLDALMASHQYGHALPREFYTSQDIYNYDIAQVWNRNWLWAGHVSQIPNSGDYFLFDYGPESIIIVRDREGEVRAHLNVCRHRGSRVCTEQSGNSRVLVCPYHAWTYELSGKLRAGHNMGEHFDPSKFGLFPVQVSVFKGLIFVCADANTPSLDPVLSQLSPLVEPYGFDDLKVAHTASFPVPANWKLAVENYLECYHCGPAHKEYSRSHSLKSPQEMAGLVEPLNARAIEVGLTPDELALVGEAAPTPFTSGYYRRYPLYQGYKTGSKSGEALAPLLGTLNGFDGGATDFDIGPLNWFLIYSDHMVGYRFVPRGLQETDIQVVWLVRADAEEGQDYDKEDLTWLWHVTSLDDERIIRHNQSGVNSQYFQPGPLGEMETSIQDFYDFYFAMISPEPEQRMAGHG</sequence>
<feature type="domain" description="Rieske" evidence="8">
    <location>
        <begin position="44"/>
        <end position="150"/>
    </location>
</feature>
<dbReference type="PRINTS" id="PR00090">
    <property type="entry name" value="RNGDIOXGNASE"/>
</dbReference>
<dbReference type="GO" id="GO:0051537">
    <property type="term" value="F:2 iron, 2 sulfur cluster binding"/>
    <property type="evidence" value="ECO:0007669"/>
    <property type="project" value="UniProtKB-KW"/>
</dbReference>
<dbReference type="Gene3D" id="2.102.10.10">
    <property type="entry name" value="Rieske [2Fe-2S] iron-sulphur domain"/>
    <property type="match status" value="1"/>
</dbReference>
<dbReference type="PANTHER" id="PTHR43756:SF5">
    <property type="entry name" value="CHOLINE MONOOXYGENASE, CHLOROPLASTIC"/>
    <property type="match status" value="1"/>
</dbReference>
<dbReference type="AlphaFoldDB" id="A0A0P1E8D1"/>
<evidence type="ECO:0000256" key="2">
    <source>
        <dbReference type="ARBA" id="ARBA00022714"/>
    </source>
</evidence>
<keyword evidence="7" id="KW-0520">NAD</keyword>
<proteinExistence type="predicted"/>
<dbReference type="InterPro" id="IPR015879">
    <property type="entry name" value="Ring_hydroxy_dOase_asu_C_dom"/>
</dbReference>
<dbReference type="EMBL" id="CYPS01000066">
    <property type="protein sequence ID" value="CUH45335.1"/>
    <property type="molecule type" value="Genomic_DNA"/>
</dbReference>
<dbReference type="SUPFAM" id="SSF55961">
    <property type="entry name" value="Bet v1-like"/>
    <property type="match status" value="1"/>
</dbReference>
<evidence type="ECO:0000256" key="3">
    <source>
        <dbReference type="ARBA" id="ARBA00022723"/>
    </source>
</evidence>
<reference evidence="10" key="1">
    <citation type="submission" date="2015-09" db="EMBL/GenBank/DDBJ databases">
        <authorList>
            <person name="Rodrigo-Torres L."/>
            <person name="Arahal D.R."/>
        </authorList>
    </citation>
    <scope>NUCLEOTIDE SEQUENCE [LARGE SCALE GENOMIC DNA]</scope>
    <source>
        <strain evidence="10">CECT 4293</strain>
    </source>
</reference>
<keyword evidence="9" id="KW-0223">Dioxygenase</keyword>
<keyword evidence="10" id="KW-1185">Reference proteome</keyword>
<dbReference type="CDD" id="cd08884">
    <property type="entry name" value="RHO_alpha_C_GbcA-like"/>
    <property type="match status" value="1"/>
</dbReference>
<keyword evidence="3" id="KW-0479">Metal-binding</keyword>
<evidence type="ECO:0000256" key="7">
    <source>
        <dbReference type="ARBA" id="ARBA00023027"/>
    </source>
</evidence>
<evidence type="ECO:0000256" key="6">
    <source>
        <dbReference type="ARBA" id="ARBA00023014"/>
    </source>
</evidence>
<dbReference type="SUPFAM" id="SSF50022">
    <property type="entry name" value="ISP domain"/>
    <property type="match status" value="1"/>
</dbReference>
<dbReference type="InterPro" id="IPR001663">
    <property type="entry name" value="Rng_hydr_dOase-A"/>
</dbReference>
<dbReference type="InterPro" id="IPR036922">
    <property type="entry name" value="Rieske_2Fe-2S_sf"/>
</dbReference>
<dbReference type="Proteomes" id="UP000050786">
    <property type="component" value="Unassembled WGS sequence"/>
</dbReference>
<organism evidence="9 10">
    <name type="scientific">Ruegeria atlantica</name>
    <dbReference type="NCBI Taxonomy" id="81569"/>
    <lineage>
        <taxon>Bacteria</taxon>
        <taxon>Pseudomonadati</taxon>
        <taxon>Pseudomonadota</taxon>
        <taxon>Alphaproteobacteria</taxon>
        <taxon>Rhodobacterales</taxon>
        <taxon>Roseobacteraceae</taxon>
        <taxon>Ruegeria</taxon>
    </lineage>
</organism>
<evidence type="ECO:0000256" key="5">
    <source>
        <dbReference type="ARBA" id="ARBA00023004"/>
    </source>
</evidence>
<dbReference type="GO" id="GO:0005506">
    <property type="term" value="F:iron ion binding"/>
    <property type="evidence" value="ECO:0007669"/>
    <property type="project" value="InterPro"/>
</dbReference>
<evidence type="ECO:0000256" key="1">
    <source>
        <dbReference type="ARBA" id="ARBA00001962"/>
    </source>
</evidence>
<dbReference type="PROSITE" id="PS00570">
    <property type="entry name" value="RING_HYDROXYL_ALPHA"/>
    <property type="match status" value="1"/>
</dbReference>
<dbReference type="InterPro" id="IPR017941">
    <property type="entry name" value="Rieske_2Fe-2S"/>
</dbReference>